<dbReference type="InterPro" id="IPR012296">
    <property type="entry name" value="Nuclease_put_TT1808"/>
</dbReference>
<name>A0A6M8B767_9CYAN</name>
<dbReference type="AlphaFoldDB" id="A0A6M8B767"/>
<keyword evidence="2" id="KW-0255">Endonuclease</keyword>
<proteinExistence type="predicted"/>
<dbReference type="PANTHER" id="PTHR34107:SF8">
    <property type="entry name" value="UNIDENTIFIED OPEN READING FRAME"/>
    <property type="match status" value="1"/>
</dbReference>
<feature type="domain" description="Putative restriction endonuclease" evidence="1">
    <location>
        <begin position="11"/>
        <end position="178"/>
    </location>
</feature>
<dbReference type="EMBL" id="CP053661">
    <property type="protein sequence ID" value="QKD82884.1"/>
    <property type="molecule type" value="Genomic_DNA"/>
</dbReference>
<sequence>MVQVPTKPLTLEEFLALPETKPASEFIDGIILQKPMPQGKHSALQGDLTSAINAALKPSKIGRAYPELRCTFGGRSIVPDIAVFRADRIPRDGSGEVANTFNLPPDWTIEILSPGQSQSRVIRNILHCLSHGAEMGWLLDPEEGCIFVYSADHLMQLFDQPDSVLPVPAFAGAVRLTVGEIFGWLQA</sequence>
<dbReference type="RefSeq" id="WP_172356090.1">
    <property type="nucleotide sequence ID" value="NZ_CP053661.1"/>
</dbReference>
<gene>
    <name evidence="2" type="ORF">HPC62_12430</name>
</gene>
<evidence type="ECO:0000259" key="1">
    <source>
        <dbReference type="Pfam" id="PF05685"/>
    </source>
</evidence>
<organism evidence="2 3">
    <name type="scientific">Thermoleptolyngbya sichuanensis A183</name>
    <dbReference type="NCBI Taxonomy" id="2737172"/>
    <lineage>
        <taxon>Bacteria</taxon>
        <taxon>Bacillati</taxon>
        <taxon>Cyanobacteriota</taxon>
        <taxon>Cyanophyceae</taxon>
        <taxon>Oculatellales</taxon>
        <taxon>Oculatellaceae</taxon>
        <taxon>Thermoleptolyngbya</taxon>
        <taxon>Thermoleptolyngbya sichuanensis</taxon>
    </lineage>
</organism>
<dbReference type="Gene3D" id="3.90.1570.10">
    <property type="entry name" value="tt1808, chain A"/>
    <property type="match status" value="1"/>
</dbReference>
<dbReference type="InterPro" id="IPR011335">
    <property type="entry name" value="Restrct_endonuc-II-like"/>
</dbReference>
<dbReference type="GO" id="GO:0004519">
    <property type="term" value="F:endonuclease activity"/>
    <property type="evidence" value="ECO:0007669"/>
    <property type="project" value="UniProtKB-KW"/>
</dbReference>
<reference evidence="2 3" key="1">
    <citation type="submission" date="2020-05" db="EMBL/GenBank/DDBJ databases">
        <title>Complete genome sequence of of a novel Thermoleptolyngbya strain isolated from hot springs of Ganzi, Sichuan China.</title>
        <authorList>
            <person name="Tang J."/>
            <person name="Daroch M."/>
            <person name="Li L."/>
            <person name="Waleron K."/>
            <person name="Waleron M."/>
            <person name="Waleron M."/>
        </authorList>
    </citation>
    <scope>NUCLEOTIDE SEQUENCE [LARGE SCALE GENOMIC DNA]</scope>
    <source>
        <strain evidence="2 3">PKUAC-SCTA183</strain>
    </source>
</reference>
<keyword evidence="3" id="KW-1185">Reference proteome</keyword>
<keyword evidence="2" id="KW-0540">Nuclease</keyword>
<dbReference type="KEGG" id="theu:HPC62_12430"/>
<dbReference type="SUPFAM" id="SSF52980">
    <property type="entry name" value="Restriction endonuclease-like"/>
    <property type="match status" value="1"/>
</dbReference>
<protein>
    <submittedName>
        <fullName evidence="2">Uma2 family endonuclease</fullName>
    </submittedName>
</protein>
<evidence type="ECO:0000313" key="2">
    <source>
        <dbReference type="EMBL" id="QKD82884.1"/>
    </source>
</evidence>
<dbReference type="Proteomes" id="UP000505210">
    <property type="component" value="Chromosome"/>
</dbReference>
<dbReference type="CDD" id="cd06260">
    <property type="entry name" value="DUF820-like"/>
    <property type="match status" value="1"/>
</dbReference>
<dbReference type="PANTHER" id="PTHR34107">
    <property type="entry name" value="SLL0198 PROTEIN-RELATED"/>
    <property type="match status" value="1"/>
</dbReference>
<dbReference type="InterPro" id="IPR008538">
    <property type="entry name" value="Uma2"/>
</dbReference>
<evidence type="ECO:0000313" key="3">
    <source>
        <dbReference type="Proteomes" id="UP000505210"/>
    </source>
</evidence>
<keyword evidence="2" id="KW-0378">Hydrolase</keyword>
<accession>A0A6M8B767</accession>
<dbReference type="Pfam" id="PF05685">
    <property type="entry name" value="Uma2"/>
    <property type="match status" value="1"/>
</dbReference>